<dbReference type="InterPro" id="IPR008962">
    <property type="entry name" value="PapD-like_sf"/>
</dbReference>
<protein>
    <recommendedName>
        <fullName evidence="3">P pilus assembly protein, chaperone PapD</fullName>
    </recommendedName>
</protein>
<dbReference type="SUPFAM" id="SSF49354">
    <property type="entry name" value="PapD-like"/>
    <property type="match status" value="1"/>
</dbReference>
<dbReference type="PANTHER" id="PTHR30251:SF4">
    <property type="entry name" value="SLR1668 PROTEIN"/>
    <property type="match status" value="1"/>
</dbReference>
<organism evidence="1 2">
    <name type="scientific">Microbulbifer pacificus</name>
    <dbReference type="NCBI Taxonomy" id="407164"/>
    <lineage>
        <taxon>Bacteria</taxon>
        <taxon>Pseudomonadati</taxon>
        <taxon>Pseudomonadota</taxon>
        <taxon>Gammaproteobacteria</taxon>
        <taxon>Cellvibrionales</taxon>
        <taxon>Microbulbiferaceae</taxon>
        <taxon>Microbulbifer</taxon>
    </lineage>
</organism>
<evidence type="ECO:0000313" key="1">
    <source>
        <dbReference type="EMBL" id="WOX07116.1"/>
    </source>
</evidence>
<dbReference type="AlphaFoldDB" id="A0AAU0N6B1"/>
<sequence>MFDERKIMLRNLFRLCIAPLIFILSAQYALGFTLTPMRSVLTLPTDVGGKTLILNNPRKSDLPVVFEIFERKVNEDGSEEAVPVDESFVIFPPQAVVPARKKQAVRVQWVGGALSQSRSFILFARELPLSLSGQEQSGIKTVLRVGATIHVTGRGFTSKPELVSYHPEKEGVVISVANRGNEYVYINDLGFKFGNQNVGGSDLASAAGRTLLPPGVIRTFTVGGVRGTPELKFKK</sequence>
<proteinExistence type="predicted"/>
<keyword evidence="2" id="KW-1185">Reference proteome</keyword>
<accession>A0AAU0N6B1</accession>
<evidence type="ECO:0000313" key="2">
    <source>
        <dbReference type="Proteomes" id="UP001302477"/>
    </source>
</evidence>
<dbReference type="EMBL" id="CP137555">
    <property type="protein sequence ID" value="WOX07116.1"/>
    <property type="molecule type" value="Genomic_DNA"/>
</dbReference>
<gene>
    <name evidence="1" type="ORF">R5R33_08275</name>
</gene>
<dbReference type="InterPro" id="IPR050643">
    <property type="entry name" value="Periplasmic_pilus_chap"/>
</dbReference>
<name>A0AAU0N6B1_9GAMM</name>
<dbReference type="PANTHER" id="PTHR30251">
    <property type="entry name" value="PILUS ASSEMBLY CHAPERONE"/>
    <property type="match status" value="1"/>
</dbReference>
<evidence type="ECO:0008006" key="3">
    <source>
        <dbReference type="Google" id="ProtNLM"/>
    </source>
</evidence>
<reference evidence="1 2" key="1">
    <citation type="submission" date="2023-10" db="EMBL/GenBank/DDBJ databases">
        <title>Description of Microbulbifer bruguierae sp. nov., isolated from the sediments of mangrove plant Bruguiera sexangula and comparative genomic analyses of the genus Microbulbifer.</title>
        <authorList>
            <person name="Long M."/>
        </authorList>
    </citation>
    <scope>NUCLEOTIDE SEQUENCE [LARGE SCALE GENOMIC DNA]</scope>
    <source>
        <strain evidence="1 2">SPO729</strain>
    </source>
</reference>
<dbReference type="KEGG" id="mpaf:R5R33_08275"/>
<dbReference type="RefSeq" id="WP_318955548.1">
    <property type="nucleotide sequence ID" value="NZ_CP137555.1"/>
</dbReference>
<dbReference type="Proteomes" id="UP001302477">
    <property type="component" value="Chromosome"/>
</dbReference>